<proteinExistence type="predicted"/>
<sequence length="319" mass="36370">MKEAAFIKQNKSRWEEFEHVVKNQQQAPPDRLAELFIQVTDDLSFARTQYPNSRTTNYLNALASKVHLEIYKNKKEERNRFITFWKYELPEVMYNTQKPLLYSFIIFIVAALIGAVSARYDDTFVRLILGDGYVNMTLENIKNGNPTAVYGDSGPVMMFFMITINNIYVSFRVFVFGIFASLGTGYDLFNNGLMVGAFVMFFSLEQQLGQALPVIMLHGTIELTSIVIAGAAGFVMGNSLLFPGTYSRLASFKMGGLKGLKIVMGLVPFFILAGFIESFITRYAFMHWSLKTFIISLSALLMVYYFVIYPLRLKRHGKF</sequence>
<dbReference type="AlphaFoldDB" id="A0A1M5P7R3"/>
<organism evidence="2 3">
    <name type="scientific">Chryseolinea serpens</name>
    <dbReference type="NCBI Taxonomy" id="947013"/>
    <lineage>
        <taxon>Bacteria</taxon>
        <taxon>Pseudomonadati</taxon>
        <taxon>Bacteroidota</taxon>
        <taxon>Cytophagia</taxon>
        <taxon>Cytophagales</taxon>
        <taxon>Fulvivirgaceae</taxon>
        <taxon>Chryseolinea</taxon>
    </lineage>
</organism>
<dbReference type="OrthoDB" id="9800053at2"/>
<feature type="transmembrane region" description="Helical" evidence="1">
    <location>
        <begin position="216"/>
        <end position="241"/>
    </location>
</feature>
<accession>A0A1M5P7R3</accession>
<evidence type="ECO:0000256" key="1">
    <source>
        <dbReference type="SAM" id="Phobius"/>
    </source>
</evidence>
<dbReference type="RefSeq" id="WP_073134446.1">
    <property type="nucleotide sequence ID" value="NZ_FQWQ01000001.1"/>
</dbReference>
<dbReference type="STRING" id="947013.SAMN04488109_2724"/>
<dbReference type="EMBL" id="FQWQ01000001">
    <property type="protein sequence ID" value="SHG97854.1"/>
    <property type="molecule type" value="Genomic_DNA"/>
</dbReference>
<dbReference type="PANTHER" id="PTHR35337:SF1">
    <property type="entry name" value="SLR1478 PROTEIN"/>
    <property type="match status" value="1"/>
</dbReference>
<feature type="transmembrane region" description="Helical" evidence="1">
    <location>
        <begin position="262"/>
        <end position="280"/>
    </location>
</feature>
<keyword evidence="1" id="KW-1133">Transmembrane helix</keyword>
<dbReference type="InterPro" id="IPR002798">
    <property type="entry name" value="SpoIIM-like"/>
</dbReference>
<keyword evidence="3" id="KW-1185">Reference proteome</keyword>
<feature type="transmembrane region" description="Helical" evidence="1">
    <location>
        <begin position="156"/>
        <end position="179"/>
    </location>
</feature>
<dbReference type="Proteomes" id="UP000184212">
    <property type="component" value="Unassembled WGS sequence"/>
</dbReference>
<feature type="transmembrane region" description="Helical" evidence="1">
    <location>
        <begin position="292"/>
        <end position="311"/>
    </location>
</feature>
<keyword evidence="1" id="KW-0472">Membrane</keyword>
<dbReference type="Pfam" id="PF01944">
    <property type="entry name" value="SpoIIM"/>
    <property type="match status" value="1"/>
</dbReference>
<evidence type="ECO:0000313" key="3">
    <source>
        <dbReference type="Proteomes" id="UP000184212"/>
    </source>
</evidence>
<keyword evidence="1" id="KW-0812">Transmembrane</keyword>
<dbReference type="PANTHER" id="PTHR35337">
    <property type="entry name" value="SLR1478 PROTEIN"/>
    <property type="match status" value="1"/>
</dbReference>
<feature type="transmembrane region" description="Helical" evidence="1">
    <location>
        <begin position="100"/>
        <end position="120"/>
    </location>
</feature>
<protein>
    <submittedName>
        <fullName evidence="2">Uncharacterized membrane protein SpoIIM, required for sporulation</fullName>
    </submittedName>
</protein>
<reference evidence="2 3" key="1">
    <citation type="submission" date="2016-11" db="EMBL/GenBank/DDBJ databases">
        <authorList>
            <person name="Jaros S."/>
            <person name="Januszkiewicz K."/>
            <person name="Wedrychowicz H."/>
        </authorList>
    </citation>
    <scope>NUCLEOTIDE SEQUENCE [LARGE SCALE GENOMIC DNA]</scope>
    <source>
        <strain evidence="2 3">DSM 24574</strain>
    </source>
</reference>
<evidence type="ECO:0000313" key="2">
    <source>
        <dbReference type="EMBL" id="SHG97854.1"/>
    </source>
</evidence>
<name>A0A1M5P7R3_9BACT</name>
<feature type="transmembrane region" description="Helical" evidence="1">
    <location>
        <begin position="186"/>
        <end position="204"/>
    </location>
</feature>
<gene>
    <name evidence="2" type="ORF">SAMN04488109_2724</name>
</gene>